<dbReference type="EMBL" id="UGPB01000001">
    <property type="protein sequence ID" value="STY29988.1"/>
    <property type="molecule type" value="Genomic_DNA"/>
</dbReference>
<accession>A0A378LTD0</accession>
<proteinExistence type="predicted"/>
<organism evidence="1 2">
    <name type="scientific">Legionella wadsworthii</name>
    <dbReference type="NCBI Taxonomy" id="28088"/>
    <lineage>
        <taxon>Bacteria</taxon>
        <taxon>Pseudomonadati</taxon>
        <taxon>Pseudomonadota</taxon>
        <taxon>Gammaproteobacteria</taxon>
        <taxon>Legionellales</taxon>
        <taxon>Legionellaceae</taxon>
        <taxon>Legionella</taxon>
    </lineage>
</organism>
<name>A0A378LTD0_9GAMM</name>
<dbReference type="STRING" id="1122170.GCA_000701265_00315"/>
<dbReference type="Proteomes" id="UP000255297">
    <property type="component" value="Unassembled WGS sequence"/>
</dbReference>
<reference evidence="1 2" key="1">
    <citation type="submission" date="2018-06" db="EMBL/GenBank/DDBJ databases">
        <authorList>
            <consortium name="Pathogen Informatics"/>
            <person name="Doyle S."/>
        </authorList>
    </citation>
    <scope>NUCLEOTIDE SEQUENCE [LARGE SCALE GENOMIC DNA]</scope>
    <source>
        <strain evidence="1 2">NCTC11532</strain>
    </source>
</reference>
<sequence>MCLNEDQKPIICLKNALFVSLIIIYEKNYANINSTLILTLSFWKITDGAVDSK</sequence>
<keyword evidence="2" id="KW-1185">Reference proteome</keyword>
<protein>
    <submittedName>
        <fullName evidence="1">Uncharacterized protein</fullName>
    </submittedName>
</protein>
<evidence type="ECO:0000313" key="2">
    <source>
        <dbReference type="Proteomes" id="UP000255297"/>
    </source>
</evidence>
<evidence type="ECO:0000313" key="1">
    <source>
        <dbReference type="EMBL" id="STY29988.1"/>
    </source>
</evidence>
<dbReference type="AlphaFoldDB" id="A0A378LTD0"/>
<gene>
    <name evidence="1" type="ORF">NCTC11532_02172</name>
</gene>